<evidence type="ECO:0000256" key="4">
    <source>
        <dbReference type="ARBA" id="ARBA00022729"/>
    </source>
</evidence>
<dbReference type="Pfam" id="PF21467">
    <property type="entry name" value="BetaGal_gal-bd"/>
    <property type="match status" value="1"/>
</dbReference>
<evidence type="ECO:0000256" key="8">
    <source>
        <dbReference type="RuleBase" id="RU003679"/>
    </source>
</evidence>
<dbReference type="InterPro" id="IPR048913">
    <property type="entry name" value="BetaGal_gal-bd"/>
</dbReference>
<keyword evidence="4" id="KW-0732">Signal</keyword>
<dbReference type="OrthoDB" id="2883at2759"/>
<dbReference type="OMA" id="AGHNYMT"/>
<dbReference type="PANTHER" id="PTHR23421">
    <property type="entry name" value="BETA-GALACTOSIDASE RELATED"/>
    <property type="match status" value="1"/>
</dbReference>
<dbReference type="EC" id="3.2.1.23" evidence="3 7"/>
<dbReference type="Proteomes" id="UP000324585">
    <property type="component" value="Unassembled WGS sequence"/>
</dbReference>
<accession>A0A5J4YZN6</accession>
<gene>
    <name evidence="11" type="ORF">FVE85_0277</name>
</gene>
<dbReference type="AlphaFoldDB" id="A0A5J4YZN6"/>
<dbReference type="GO" id="GO:0004565">
    <property type="term" value="F:beta-galactosidase activity"/>
    <property type="evidence" value="ECO:0007669"/>
    <property type="project" value="UniProtKB-EC"/>
</dbReference>
<evidence type="ECO:0000256" key="1">
    <source>
        <dbReference type="ARBA" id="ARBA00001412"/>
    </source>
</evidence>
<dbReference type="InterPro" id="IPR001944">
    <property type="entry name" value="Glycoside_Hdrlase_35"/>
</dbReference>
<dbReference type="Pfam" id="PF01301">
    <property type="entry name" value="Glyco_hydro_35"/>
    <property type="match status" value="1"/>
</dbReference>
<dbReference type="SUPFAM" id="SSF49785">
    <property type="entry name" value="Galactose-binding domain-like"/>
    <property type="match status" value="1"/>
</dbReference>
<name>A0A5J4YZN6_PORPP</name>
<dbReference type="InterPro" id="IPR017853">
    <property type="entry name" value="GH"/>
</dbReference>
<evidence type="ECO:0000259" key="10">
    <source>
        <dbReference type="Pfam" id="PF21467"/>
    </source>
</evidence>
<dbReference type="InterPro" id="IPR008979">
    <property type="entry name" value="Galactose-bd-like_sf"/>
</dbReference>
<evidence type="ECO:0000256" key="5">
    <source>
        <dbReference type="ARBA" id="ARBA00022801"/>
    </source>
</evidence>
<comment type="caution">
    <text evidence="11">The sequence shown here is derived from an EMBL/GenBank/DDBJ whole genome shotgun (WGS) entry which is preliminary data.</text>
</comment>
<dbReference type="Gene3D" id="3.20.20.80">
    <property type="entry name" value="Glycosidases"/>
    <property type="match status" value="1"/>
</dbReference>
<dbReference type="GO" id="GO:0005975">
    <property type="term" value="P:carbohydrate metabolic process"/>
    <property type="evidence" value="ECO:0007669"/>
    <property type="project" value="InterPro"/>
</dbReference>
<evidence type="ECO:0000259" key="9">
    <source>
        <dbReference type="Pfam" id="PF01301"/>
    </source>
</evidence>
<sequence>MATVVTYSRRSISVGGTPVLLVSGSVHYPRTHPSEWHGIFARMRKNGLNCVDTYVFWNEHEVLNDNGSITYDFSGYKDLFGFCKSAQKHGLFVILRIGPYVCAEANFGGFPSRLRDVPGIMFRTYNEPFMRAVDMWLDCLAERMQVHSMTADQGGPVILVQLENEYSMVSEGYGADGARYLEWVAGLKLKFDLHVPMIMCFGSTGSALETINAFYGHEQFERHQREHPEQPAVWTEAWTGWYDVWGSPHHVRSSQDLVYASARFFAEGGSAVNYYMYYGGTNRTRNSTMYLQATSYDYDEPLDEFGNDTEKSLHLAAMHKVLLDHVEYLQLDRGNARPDVSRPNDSLSCFEWQHPNTLGWSLVFLCNDSHELCTTLVLDTQVLVRPRSVQIARKSGDKPIEVLFDTSVLSPEARSLSVQLEAVPNFGKEWMVAEEAFPMSWRSRSDTSISERSPPAPHWGLEDADLISLTQNSSDYAWYTTPLKFDSRMVTEKTRLSFRCEGADLLRIFLNGCYLGSSQEPLFEDRMNNAWTRHSVEPGFSHNIDCSLPLNELLGDGLGTTDFQLQVLCCSLGMVKGDWQLGKNSNMVHERKGIYPFPNFMVLVSEDKDHFQTIEIPADDWMVTPLLMDSGASADSERRAAMKQYLAIDSSRKAMHAVRPRWFYTELNLSAEERPDEDYVLAMFGMAKGFIRVNGIDIGRYWLVAGVNPPVGFLEGSPIQHVSHGSPTQSLYRIPRFLMTSGQHSMVQVEIFDELGAIPFEIQLLKRSLV</sequence>
<protein>
    <recommendedName>
        <fullName evidence="3 7">Beta-galactosidase</fullName>
        <ecNumber evidence="3 7">3.2.1.23</ecNumber>
    </recommendedName>
</protein>
<keyword evidence="12" id="KW-1185">Reference proteome</keyword>
<dbReference type="SUPFAM" id="SSF51445">
    <property type="entry name" value="(Trans)glycosidases"/>
    <property type="match status" value="1"/>
</dbReference>
<dbReference type="EMBL" id="VRMN01000002">
    <property type="protein sequence ID" value="KAA8496548.1"/>
    <property type="molecule type" value="Genomic_DNA"/>
</dbReference>
<proteinExistence type="inferred from homology"/>
<dbReference type="InterPro" id="IPR019801">
    <property type="entry name" value="Glyco_hydro_35_CS"/>
</dbReference>
<evidence type="ECO:0000313" key="12">
    <source>
        <dbReference type="Proteomes" id="UP000324585"/>
    </source>
</evidence>
<organism evidence="11 12">
    <name type="scientific">Porphyridium purpureum</name>
    <name type="common">Red alga</name>
    <name type="synonym">Porphyridium cruentum</name>
    <dbReference type="NCBI Taxonomy" id="35688"/>
    <lineage>
        <taxon>Eukaryota</taxon>
        <taxon>Rhodophyta</taxon>
        <taxon>Bangiophyceae</taxon>
        <taxon>Porphyridiales</taxon>
        <taxon>Porphyridiaceae</taxon>
        <taxon>Porphyridium</taxon>
    </lineage>
</organism>
<feature type="domain" description="Beta-galactosidase galactose-binding" evidence="10">
    <location>
        <begin position="660"/>
        <end position="742"/>
    </location>
</feature>
<dbReference type="PRINTS" id="PR00742">
    <property type="entry name" value="GLHYDRLASE35"/>
</dbReference>
<evidence type="ECO:0000256" key="2">
    <source>
        <dbReference type="ARBA" id="ARBA00009809"/>
    </source>
</evidence>
<keyword evidence="5 7" id="KW-0378">Hydrolase</keyword>
<dbReference type="InterPro" id="IPR031330">
    <property type="entry name" value="Gly_Hdrlase_35_cat"/>
</dbReference>
<evidence type="ECO:0000256" key="6">
    <source>
        <dbReference type="ARBA" id="ARBA00023295"/>
    </source>
</evidence>
<evidence type="ECO:0000256" key="7">
    <source>
        <dbReference type="RuleBase" id="RU000675"/>
    </source>
</evidence>
<dbReference type="PROSITE" id="PS01182">
    <property type="entry name" value="GLYCOSYL_HYDROL_F35"/>
    <property type="match status" value="1"/>
</dbReference>
<keyword evidence="6 7" id="KW-0326">Glycosidase</keyword>
<comment type="catalytic activity">
    <reaction evidence="1 7">
        <text>Hydrolysis of terminal non-reducing beta-D-galactose residues in beta-D-galactosides.</text>
        <dbReference type="EC" id="3.2.1.23"/>
    </reaction>
</comment>
<feature type="domain" description="Glycoside hydrolase 35 catalytic" evidence="9">
    <location>
        <begin position="13"/>
        <end position="320"/>
    </location>
</feature>
<reference evidence="12" key="1">
    <citation type="journal article" date="2019" name="Nat. Commun.">
        <title>Expansion of phycobilisome linker gene families in mesophilic red algae.</title>
        <authorList>
            <person name="Lee J."/>
            <person name="Kim D."/>
            <person name="Bhattacharya D."/>
            <person name="Yoon H.S."/>
        </authorList>
    </citation>
    <scope>NUCLEOTIDE SEQUENCE [LARGE SCALE GENOMIC DNA]</scope>
    <source>
        <strain evidence="12">CCMP 1328</strain>
    </source>
</reference>
<evidence type="ECO:0000256" key="3">
    <source>
        <dbReference type="ARBA" id="ARBA00012756"/>
    </source>
</evidence>
<dbReference type="Gene3D" id="2.60.120.260">
    <property type="entry name" value="Galactose-binding domain-like"/>
    <property type="match status" value="1"/>
</dbReference>
<comment type="similarity">
    <text evidence="2 8">Belongs to the glycosyl hydrolase 35 family.</text>
</comment>
<dbReference type="FunFam" id="3.20.20.80:FF:000006">
    <property type="entry name" value="Beta-galactosidase"/>
    <property type="match status" value="1"/>
</dbReference>
<evidence type="ECO:0000313" key="11">
    <source>
        <dbReference type="EMBL" id="KAA8496548.1"/>
    </source>
</evidence>